<dbReference type="InterPro" id="IPR008978">
    <property type="entry name" value="HSP20-like_chaperone"/>
</dbReference>
<evidence type="ECO:0000259" key="2">
    <source>
        <dbReference type="PROSITE" id="PS51203"/>
    </source>
</evidence>
<dbReference type="Proteomes" id="UP000673552">
    <property type="component" value="Chromosome 32"/>
</dbReference>
<dbReference type="InterPro" id="IPR052289">
    <property type="entry name" value="Calcyclin-binding_UBL-bridge"/>
</dbReference>
<dbReference type="PROSITE" id="PS51203">
    <property type="entry name" value="CS"/>
    <property type="match status" value="1"/>
</dbReference>
<evidence type="ECO:0000256" key="1">
    <source>
        <dbReference type="SAM" id="MobiDB-lite"/>
    </source>
</evidence>
<dbReference type="GeneID" id="92511988"/>
<dbReference type="OrthoDB" id="245640at2759"/>
<gene>
    <name evidence="3" type="ORF">LSCM1_01878</name>
</gene>
<evidence type="ECO:0000313" key="4">
    <source>
        <dbReference type="Proteomes" id="UP000673552"/>
    </source>
</evidence>
<dbReference type="SUPFAM" id="SSF49764">
    <property type="entry name" value="HSP20-like chaperones"/>
    <property type="match status" value="1"/>
</dbReference>
<protein>
    <recommendedName>
        <fullName evidence="2">CS domain-containing protein</fullName>
    </recommendedName>
</protein>
<accession>A0A836KFD8</accession>
<organism evidence="3 4">
    <name type="scientific">Leishmania martiniquensis</name>
    <dbReference type="NCBI Taxonomy" id="1580590"/>
    <lineage>
        <taxon>Eukaryota</taxon>
        <taxon>Discoba</taxon>
        <taxon>Euglenozoa</taxon>
        <taxon>Kinetoplastea</taxon>
        <taxon>Metakinetoplastina</taxon>
        <taxon>Trypanosomatida</taxon>
        <taxon>Trypanosomatidae</taxon>
        <taxon>Leishmaniinae</taxon>
        <taxon>Leishmania</taxon>
    </lineage>
</organism>
<proteinExistence type="predicted"/>
<comment type="caution">
    <text evidence="3">The sequence shown here is derived from an EMBL/GenBank/DDBJ whole genome shotgun (WGS) entry which is preliminary data.</text>
</comment>
<dbReference type="RefSeq" id="XP_067176025.1">
    <property type="nucleotide sequence ID" value="XM_067319476.1"/>
</dbReference>
<reference evidence="3 4" key="1">
    <citation type="submission" date="2021-03" db="EMBL/GenBank/DDBJ databases">
        <title>Leishmania (Mundinia) martiniquensis Genome sequencing and assembly.</title>
        <authorList>
            <person name="Almutairi H."/>
            <person name="Gatherer D."/>
        </authorList>
    </citation>
    <scope>NUCLEOTIDE SEQUENCE [LARGE SCALE GENOMIC DNA]</scope>
    <source>
        <strain evidence="3">LSCM1</strain>
    </source>
</reference>
<evidence type="ECO:0000313" key="3">
    <source>
        <dbReference type="EMBL" id="KAG5470632.1"/>
    </source>
</evidence>
<dbReference type="InterPro" id="IPR007052">
    <property type="entry name" value="CS_dom"/>
</dbReference>
<dbReference type="PANTHER" id="PTHR13164">
    <property type="entry name" value="CALICYLIN BINDING PROTEIN"/>
    <property type="match status" value="1"/>
</dbReference>
<feature type="domain" description="CS" evidence="2">
    <location>
        <begin position="70"/>
        <end position="170"/>
    </location>
</feature>
<keyword evidence="4" id="KW-1185">Reference proteome</keyword>
<sequence length="188" mass="20248">MSTEEQQAIKASVEAAAPPPASKNKANSYYYWHGHEKERAKVGDVAPMPTPHLISKADAPTATAPVVPTVSVRKYSWCDGDKFVSVYIDTAVPEGGTLDESSIESTFTSNSFTVTFSTADEAGKTRAKSLSIQLSKRIDKDKSSTRVKPHTQQILVKLAKKAESVWLDLEGKASDSDSAADEEAAEAE</sequence>
<name>A0A836KFD8_9TRYP</name>
<dbReference type="Gene3D" id="2.60.40.790">
    <property type="match status" value="1"/>
</dbReference>
<feature type="region of interest" description="Disordered" evidence="1">
    <location>
        <begin position="1"/>
        <end position="24"/>
    </location>
</feature>
<dbReference type="PANTHER" id="PTHR13164:SF6">
    <property type="entry name" value="CS DOMAIN-CONTAINING PROTEIN"/>
    <property type="match status" value="1"/>
</dbReference>
<dbReference type="KEGG" id="lmat:92511988"/>
<dbReference type="GO" id="GO:0005634">
    <property type="term" value="C:nucleus"/>
    <property type="evidence" value="ECO:0007669"/>
    <property type="project" value="TreeGrafter"/>
</dbReference>
<dbReference type="AlphaFoldDB" id="A0A836KFD8"/>
<dbReference type="EMBL" id="JAFEUZ010000032">
    <property type="protein sequence ID" value="KAG5470632.1"/>
    <property type="molecule type" value="Genomic_DNA"/>
</dbReference>